<proteinExistence type="inferred from homology"/>
<evidence type="ECO:0000256" key="4">
    <source>
        <dbReference type="RuleBase" id="RU000572"/>
    </source>
</evidence>
<dbReference type="AlphaFoldDB" id="A0A9P8NWF9"/>
<dbReference type="RefSeq" id="XP_046058002.1">
    <property type="nucleotide sequence ID" value="XM_046208219.1"/>
</dbReference>
<dbReference type="Pfam" id="PF01294">
    <property type="entry name" value="Ribosomal_L13e"/>
    <property type="match status" value="1"/>
</dbReference>
<dbReference type="GO" id="GO:0003723">
    <property type="term" value="F:RNA binding"/>
    <property type="evidence" value="ECO:0007669"/>
    <property type="project" value="TreeGrafter"/>
</dbReference>
<protein>
    <recommendedName>
        <fullName evidence="4">60S ribosomal protein L13</fullName>
    </recommendedName>
</protein>
<dbReference type="HAMAP" id="MF_00499">
    <property type="entry name" value="Ribosomal_eL13"/>
    <property type="match status" value="1"/>
</dbReference>
<comment type="similarity">
    <text evidence="1 4">Belongs to the eukaryotic ribosomal protein eL13 family.</text>
</comment>
<dbReference type="GeneID" id="70238849"/>
<keyword evidence="2 4" id="KW-0689">Ribosomal protein</keyword>
<reference evidence="5" key="2">
    <citation type="submission" date="2021-01" db="EMBL/GenBank/DDBJ databases">
        <authorList>
            <person name="Schikora-Tamarit M.A."/>
        </authorList>
    </citation>
    <scope>NUCLEOTIDE SEQUENCE</scope>
    <source>
        <strain evidence="5">CBS6075</strain>
    </source>
</reference>
<dbReference type="InterPro" id="IPR018256">
    <property type="entry name" value="Ribosomal_eL13_CS"/>
</dbReference>
<dbReference type="GO" id="GO:0006412">
    <property type="term" value="P:translation"/>
    <property type="evidence" value="ECO:0007669"/>
    <property type="project" value="InterPro"/>
</dbReference>
<comment type="caution">
    <text evidence="5">The sequence shown here is derived from an EMBL/GenBank/DDBJ whole genome shotgun (WGS) entry which is preliminary data.</text>
</comment>
<dbReference type="OrthoDB" id="10264538at2759"/>
<organism evidence="5 6">
    <name type="scientific">Ogataea philodendri</name>
    <dbReference type="NCBI Taxonomy" id="1378263"/>
    <lineage>
        <taxon>Eukaryota</taxon>
        <taxon>Fungi</taxon>
        <taxon>Dikarya</taxon>
        <taxon>Ascomycota</taxon>
        <taxon>Saccharomycotina</taxon>
        <taxon>Pichiomycetes</taxon>
        <taxon>Pichiales</taxon>
        <taxon>Pichiaceae</taxon>
        <taxon>Ogataea</taxon>
    </lineage>
</organism>
<dbReference type="Proteomes" id="UP000769157">
    <property type="component" value="Unassembled WGS sequence"/>
</dbReference>
<dbReference type="InterPro" id="IPR001380">
    <property type="entry name" value="Ribosomal_eL13"/>
</dbReference>
<evidence type="ECO:0000313" key="6">
    <source>
        <dbReference type="Proteomes" id="UP000769157"/>
    </source>
</evidence>
<gene>
    <name evidence="5" type="ORF">OGAPHI_006885</name>
</gene>
<evidence type="ECO:0000256" key="2">
    <source>
        <dbReference type="ARBA" id="ARBA00022980"/>
    </source>
</evidence>
<dbReference type="EMBL" id="JAEUBE010000504">
    <property type="protein sequence ID" value="KAH3660299.1"/>
    <property type="molecule type" value="Genomic_DNA"/>
</dbReference>
<evidence type="ECO:0000313" key="5">
    <source>
        <dbReference type="EMBL" id="KAH3660299.1"/>
    </source>
</evidence>
<sequence length="197" mass="22235">MAIAKNLPILKNHFRKHWQERVRVHLDQAGKKVSRRQARAAKSAKLAPKPIDSLRPVVRAPTIKYNRKVRAGKGFTLAELKAAGLTAKYARTIGISVDHRRVNRSTESFESNVARLQKYKDSLIIFDKTTKPSGEQVSVAAVFPIEQPAVESEPRAVVVPEQTAYRTLRLARSEKKYKGIKEKRAKDKAEAEAEKKK</sequence>
<dbReference type="GO" id="GO:0022625">
    <property type="term" value="C:cytosolic large ribosomal subunit"/>
    <property type="evidence" value="ECO:0007669"/>
    <property type="project" value="TreeGrafter"/>
</dbReference>
<dbReference type="PROSITE" id="PS01104">
    <property type="entry name" value="RIBOSOMAL_L13E"/>
    <property type="match status" value="1"/>
</dbReference>
<dbReference type="GO" id="GO:0003735">
    <property type="term" value="F:structural constituent of ribosome"/>
    <property type="evidence" value="ECO:0007669"/>
    <property type="project" value="InterPro"/>
</dbReference>
<evidence type="ECO:0000256" key="3">
    <source>
        <dbReference type="ARBA" id="ARBA00023274"/>
    </source>
</evidence>
<dbReference type="FunFam" id="1.20.5.110:FF:000003">
    <property type="entry name" value="60S ribosomal protein L13"/>
    <property type="match status" value="1"/>
</dbReference>
<dbReference type="PANTHER" id="PTHR11722:SF0">
    <property type="entry name" value="LARGE RIBOSOMAL SUBUNIT PROTEIN EL13"/>
    <property type="match status" value="1"/>
</dbReference>
<keyword evidence="3 4" id="KW-0687">Ribonucleoprotein</keyword>
<evidence type="ECO:0000256" key="1">
    <source>
        <dbReference type="ARBA" id="ARBA00005640"/>
    </source>
</evidence>
<accession>A0A9P8NWF9</accession>
<dbReference type="PANTHER" id="PTHR11722">
    <property type="entry name" value="60S RIBOSOMAL PROTEIN L13"/>
    <property type="match status" value="1"/>
</dbReference>
<reference evidence="5" key="1">
    <citation type="journal article" date="2021" name="Open Biol.">
        <title>Shared evolutionary footprints suggest mitochondrial oxidative damage underlies multiple complex I losses in fungi.</title>
        <authorList>
            <person name="Schikora-Tamarit M.A."/>
            <person name="Marcet-Houben M."/>
            <person name="Nosek J."/>
            <person name="Gabaldon T."/>
        </authorList>
    </citation>
    <scope>NUCLEOTIDE SEQUENCE</scope>
    <source>
        <strain evidence="5">CBS6075</strain>
    </source>
</reference>
<dbReference type="Gene3D" id="1.20.5.110">
    <property type="match status" value="1"/>
</dbReference>
<keyword evidence="6" id="KW-1185">Reference proteome</keyword>
<name>A0A9P8NWF9_9ASCO</name>